<comment type="caution">
    <text evidence="1">The sequence shown here is derived from an EMBL/GenBank/DDBJ whole genome shotgun (WGS) entry which is preliminary data.</text>
</comment>
<reference evidence="1" key="1">
    <citation type="submission" date="2022-05" db="EMBL/GenBank/DDBJ databases">
        <title>Chromosome-level genome of Chaenocephalus aceratus.</title>
        <authorList>
            <person name="Park H."/>
        </authorList>
    </citation>
    <scope>NUCLEOTIDE SEQUENCE</scope>
    <source>
        <strain evidence="1">KU_202001</strain>
    </source>
</reference>
<name>A0ACB9VQV9_CHAAC</name>
<dbReference type="Proteomes" id="UP001057452">
    <property type="component" value="Chromosome 24"/>
</dbReference>
<evidence type="ECO:0000313" key="2">
    <source>
        <dbReference type="Proteomes" id="UP001057452"/>
    </source>
</evidence>
<sequence length="168" mass="18628">MCGENHVGLSFIYPVLLNMANNTLSANESDLAAIRSFKNTVRKELTTRFKLLSRLLAESIPIMACMLDPRFKHLKFLPDDVREEAQARLTQLVREDGEVEQPGATGEEEIADNVGVELAETSFKKARLESNTVTRQRSSLLPSHVDALVFLNANQKGGNVDVIAEDSE</sequence>
<accession>A0ACB9VQV9</accession>
<evidence type="ECO:0000313" key="1">
    <source>
        <dbReference type="EMBL" id="KAI4802412.1"/>
    </source>
</evidence>
<proteinExistence type="predicted"/>
<dbReference type="EMBL" id="CM043808">
    <property type="protein sequence ID" value="KAI4802412.1"/>
    <property type="molecule type" value="Genomic_DNA"/>
</dbReference>
<gene>
    <name evidence="1" type="ORF">KUCAC02_020249</name>
</gene>
<organism evidence="1 2">
    <name type="scientific">Chaenocephalus aceratus</name>
    <name type="common">Blackfin icefish</name>
    <name type="synonym">Chaenichthys aceratus</name>
    <dbReference type="NCBI Taxonomy" id="36190"/>
    <lineage>
        <taxon>Eukaryota</taxon>
        <taxon>Metazoa</taxon>
        <taxon>Chordata</taxon>
        <taxon>Craniata</taxon>
        <taxon>Vertebrata</taxon>
        <taxon>Euteleostomi</taxon>
        <taxon>Actinopterygii</taxon>
        <taxon>Neopterygii</taxon>
        <taxon>Teleostei</taxon>
        <taxon>Neoteleostei</taxon>
        <taxon>Acanthomorphata</taxon>
        <taxon>Eupercaria</taxon>
        <taxon>Perciformes</taxon>
        <taxon>Notothenioidei</taxon>
        <taxon>Channichthyidae</taxon>
        <taxon>Chaenocephalus</taxon>
    </lineage>
</organism>
<protein>
    <submittedName>
        <fullName evidence="1">Uncharacterized protein</fullName>
    </submittedName>
</protein>
<keyword evidence="2" id="KW-1185">Reference proteome</keyword>